<keyword evidence="2 3" id="KW-0808">Transferase</keyword>
<name>A0AAD2CPV6_9STRA</name>
<organism evidence="5 6">
    <name type="scientific">Cylindrotheca closterium</name>
    <dbReference type="NCBI Taxonomy" id="2856"/>
    <lineage>
        <taxon>Eukaryota</taxon>
        <taxon>Sar</taxon>
        <taxon>Stramenopiles</taxon>
        <taxon>Ochrophyta</taxon>
        <taxon>Bacillariophyta</taxon>
        <taxon>Bacillariophyceae</taxon>
        <taxon>Bacillariophycidae</taxon>
        <taxon>Bacillariales</taxon>
        <taxon>Bacillariaceae</taxon>
        <taxon>Cylindrotheca</taxon>
    </lineage>
</organism>
<feature type="active site" description="Proton acceptor" evidence="3">
    <location>
        <position position="181"/>
    </location>
</feature>
<evidence type="ECO:0000256" key="2">
    <source>
        <dbReference type="ARBA" id="ARBA00022679"/>
    </source>
</evidence>
<evidence type="ECO:0000256" key="1">
    <source>
        <dbReference type="ARBA" id="ARBA00007867"/>
    </source>
</evidence>
<dbReference type="InterPro" id="IPR035246">
    <property type="entry name" value="Spermidine_synt_N"/>
</dbReference>
<dbReference type="PANTHER" id="PTHR11558">
    <property type="entry name" value="SPERMIDINE/SPERMINE SYNTHASE"/>
    <property type="match status" value="1"/>
</dbReference>
<dbReference type="SUPFAM" id="SSF53335">
    <property type="entry name" value="S-adenosyl-L-methionine-dependent methyltransferases"/>
    <property type="match status" value="1"/>
</dbReference>
<dbReference type="InterPro" id="IPR029063">
    <property type="entry name" value="SAM-dependent_MTases_sf"/>
</dbReference>
<evidence type="ECO:0000259" key="4">
    <source>
        <dbReference type="PROSITE" id="PS51006"/>
    </source>
</evidence>
<dbReference type="Pfam" id="PF01564">
    <property type="entry name" value="Spermine_synth"/>
    <property type="match status" value="1"/>
</dbReference>
<feature type="domain" description="PABS" evidence="4">
    <location>
        <begin position="29"/>
        <end position="274"/>
    </location>
</feature>
<accession>A0AAD2CPV6</accession>
<dbReference type="Gene3D" id="3.40.50.150">
    <property type="entry name" value="Vaccinia Virus protein VP39"/>
    <property type="match status" value="1"/>
</dbReference>
<dbReference type="CDD" id="cd02440">
    <property type="entry name" value="AdoMet_MTases"/>
    <property type="match status" value="1"/>
</dbReference>
<dbReference type="InterPro" id="IPR030373">
    <property type="entry name" value="PABS_CS"/>
</dbReference>
<dbReference type="PANTHER" id="PTHR11558:SF11">
    <property type="entry name" value="SPERMIDINE SYNTHASE"/>
    <property type="match status" value="1"/>
</dbReference>
<reference evidence="5" key="1">
    <citation type="submission" date="2023-08" db="EMBL/GenBank/DDBJ databases">
        <authorList>
            <person name="Audoor S."/>
            <person name="Bilcke G."/>
        </authorList>
    </citation>
    <scope>NUCLEOTIDE SEQUENCE</scope>
</reference>
<dbReference type="PROSITE" id="PS51006">
    <property type="entry name" value="PABS_2"/>
    <property type="match status" value="1"/>
</dbReference>
<dbReference type="GO" id="GO:0004766">
    <property type="term" value="F:spermidine synthase activity"/>
    <property type="evidence" value="ECO:0007669"/>
    <property type="project" value="TreeGrafter"/>
</dbReference>
<dbReference type="HAMAP" id="MF_00198">
    <property type="entry name" value="Spermidine_synth"/>
    <property type="match status" value="1"/>
</dbReference>
<dbReference type="InterPro" id="IPR037163">
    <property type="entry name" value="Spermidine_synt_N_sf"/>
</dbReference>
<keyword evidence="6" id="KW-1185">Reference proteome</keyword>
<dbReference type="Gene3D" id="2.30.140.10">
    <property type="entry name" value="Spermidine synthase, tetramerisation domain"/>
    <property type="match status" value="1"/>
</dbReference>
<dbReference type="GO" id="GO:0008295">
    <property type="term" value="P:spermidine biosynthetic process"/>
    <property type="evidence" value="ECO:0007669"/>
    <property type="project" value="TreeGrafter"/>
</dbReference>
<dbReference type="InterPro" id="IPR001045">
    <property type="entry name" value="Spermi_synthase"/>
</dbReference>
<proteinExistence type="inferred from homology"/>
<dbReference type="InterPro" id="IPR030374">
    <property type="entry name" value="PABS"/>
</dbReference>
<gene>
    <name evidence="5" type="ORF">CYCCA115_LOCUS7787</name>
</gene>
<dbReference type="Pfam" id="PF17284">
    <property type="entry name" value="Spermine_synt_N"/>
    <property type="match status" value="1"/>
</dbReference>
<sequence>MAAKLLAIYNILFNQTTIYGDLAPANRVGEWETNIGFYQAIELTKNSLLYKKQSEFQTIEVHQSKFYGKVLILDDALQLTERDADSYNEMMAHVPMFQHVSPKRVLIIGGGDGYALAEVLKHESVEHVDHVDLDKDVIETCELHFPQWATGWKDPRVKLHIQDGAKFIENLTEKYDVIIQDSSDPFEVEEDGTITPMPSGALYEESHFCALKEILTENGILMIQAESFTIPSSLHGISLWRDKMTNCGFERTRYGSILTSSYPTGQIGFLLAEQTPSAASSPQAIQERYDQIVERGTPTTYYHPPLQNSCFDLPLWVHNSIYIPMPVVRDNKDKDKGKTNEEL</sequence>
<dbReference type="EMBL" id="CAKOGP040001112">
    <property type="protein sequence ID" value="CAJ1942118.1"/>
    <property type="molecule type" value="Genomic_DNA"/>
</dbReference>
<protein>
    <recommendedName>
        <fullName evidence="4">PABS domain-containing protein</fullName>
    </recommendedName>
</protein>
<dbReference type="GO" id="GO:0005829">
    <property type="term" value="C:cytosol"/>
    <property type="evidence" value="ECO:0007669"/>
    <property type="project" value="TreeGrafter"/>
</dbReference>
<dbReference type="AlphaFoldDB" id="A0AAD2CPV6"/>
<comment type="caution">
    <text evidence="5">The sequence shown here is derived from an EMBL/GenBank/DDBJ whole genome shotgun (WGS) entry which is preliminary data.</text>
</comment>
<comment type="similarity">
    <text evidence="1">Belongs to the spermidine/spermine synthase family.</text>
</comment>
<keyword evidence="3" id="KW-0620">Polyamine biosynthesis</keyword>
<evidence type="ECO:0000256" key="3">
    <source>
        <dbReference type="PROSITE-ProRule" id="PRU00354"/>
    </source>
</evidence>
<evidence type="ECO:0000313" key="6">
    <source>
        <dbReference type="Proteomes" id="UP001295423"/>
    </source>
</evidence>
<evidence type="ECO:0000313" key="5">
    <source>
        <dbReference type="EMBL" id="CAJ1942118.1"/>
    </source>
</evidence>
<dbReference type="Proteomes" id="UP001295423">
    <property type="component" value="Unassembled WGS sequence"/>
</dbReference>
<dbReference type="PROSITE" id="PS01330">
    <property type="entry name" value="PABS_1"/>
    <property type="match status" value="1"/>
</dbReference>